<evidence type="ECO:0000256" key="1">
    <source>
        <dbReference type="SAM" id="SignalP"/>
    </source>
</evidence>
<protein>
    <recommendedName>
        <fullName evidence="4">Glycosyltransferase family 17</fullName>
    </recommendedName>
</protein>
<comment type="caution">
    <text evidence="2">The sequence shown here is derived from an EMBL/GenBank/DDBJ whole genome shotgun (WGS) entry which is preliminary data.</text>
</comment>
<dbReference type="Proteomes" id="UP001489004">
    <property type="component" value="Unassembled WGS sequence"/>
</dbReference>
<dbReference type="AlphaFoldDB" id="A0AAW1PST8"/>
<organism evidence="2 3">
    <name type="scientific">[Myrmecia] bisecta</name>
    <dbReference type="NCBI Taxonomy" id="41462"/>
    <lineage>
        <taxon>Eukaryota</taxon>
        <taxon>Viridiplantae</taxon>
        <taxon>Chlorophyta</taxon>
        <taxon>core chlorophytes</taxon>
        <taxon>Trebouxiophyceae</taxon>
        <taxon>Trebouxiales</taxon>
        <taxon>Trebouxiaceae</taxon>
        <taxon>Myrmecia</taxon>
    </lineage>
</organism>
<dbReference type="GO" id="GO:0016020">
    <property type="term" value="C:membrane"/>
    <property type="evidence" value="ECO:0007669"/>
    <property type="project" value="InterPro"/>
</dbReference>
<proteinExistence type="predicted"/>
<feature type="chain" id="PRO_5043990886" description="Glycosyltransferase family 17" evidence="1">
    <location>
        <begin position="20"/>
        <end position="225"/>
    </location>
</feature>
<dbReference type="PANTHER" id="PTHR12224">
    <property type="entry name" value="BETA-1,4-MANNOSYL-GLYCOPROTEIN BETA-1,4-N-ACETYLGLUCOSAMINYL-TRANSFERASE"/>
    <property type="match status" value="1"/>
</dbReference>
<accession>A0AAW1PST8</accession>
<keyword evidence="3" id="KW-1185">Reference proteome</keyword>
<reference evidence="2 3" key="1">
    <citation type="journal article" date="2024" name="Nat. Commun.">
        <title>Phylogenomics reveals the evolutionary origins of lichenization in chlorophyte algae.</title>
        <authorList>
            <person name="Puginier C."/>
            <person name="Libourel C."/>
            <person name="Otte J."/>
            <person name="Skaloud P."/>
            <person name="Haon M."/>
            <person name="Grisel S."/>
            <person name="Petersen M."/>
            <person name="Berrin J.G."/>
            <person name="Delaux P.M."/>
            <person name="Dal Grande F."/>
            <person name="Keller J."/>
        </authorList>
    </citation>
    <scope>NUCLEOTIDE SEQUENCE [LARGE SCALE GENOMIC DNA]</scope>
    <source>
        <strain evidence="2 3">SAG 2043</strain>
    </source>
</reference>
<evidence type="ECO:0008006" key="4">
    <source>
        <dbReference type="Google" id="ProtNLM"/>
    </source>
</evidence>
<dbReference type="InterPro" id="IPR006813">
    <property type="entry name" value="Glyco_trans_17"/>
</dbReference>
<evidence type="ECO:0000313" key="2">
    <source>
        <dbReference type="EMBL" id="KAK9812905.1"/>
    </source>
</evidence>
<dbReference type="EMBL" id="JALJOR010000008">
    <property type="protein sequence ID" value="KAK9812905.1"/>
    <property type="molecule type" value="Genomic_DNA"/>
</dbReference>
<feature type="signal peptide" evidence="1">
    <location>
        <begin position="1"/>
        <end position="19"/>
    </location>
</feature>
<keyword evidence="1" id="KW-0732">Signal</keyword>
<evidence type="ECO:0000313" key="3">
    <source>
        <dbReference type="Proteomes" id="UP001489004"/>
    </source>
</evidence>
<dbReference type="GO" id="GO:0003830">
    <property type="term" value="F:beta-1,4-mannosylglycoprotein 4-beta-N-acetylglucosaminyltransferase activity"/>
    <property type="evidence" value="ECO:0007669"/>
    <property type="project" value="InterPro"/>
</dbReference>
<dbReference type="Pfam" id="PF04724">
    <property type="entry name" value="Glyco_transf_17"/>
    <property type="match status" value="1"/>
</dbReference>
<dbReference type="PANTHER" id="PTHR12224:SF0">
    <property type="entry name" value="BETA-1,4-MANNOSYL-GLYCOPROTEIN 4-BETA-N-ACETYLGLUCOSAMINYLTRANSFERASE"/>
    <property type="match status" value="1"/>
</dbReference>
<gene>
    <name evidence="2" type="ORF">WJX72_005596</name>
</gene>
<dbReference type="GO" id="GO:0006044">
    <property type="term" value="P:N-acetylglucosamine metabolic process"/>
    <property type="evidence" value="ECO:0007669"/>
    <property type="project" value="TreeGrafter"/>
</dbReference>
<sequence length="225" mass="25609">MLTIFCLIAMVSLRQLAAGTSVDQGLCQRFHLGALSTVQPTRRVYDCFQMNSELEMMEIRLNTLYQVVDYFVVIESKLSYRNTSKPLFFRQHEQRFQAFVDKIIYIALDSLQGSTNWEREWFQRQSLVKGLQVPGKHIETGDIIMLSDLDEIPRPEVVRALKVCDSVPDKMALEATLAIYSFSLQQQGAPWARIKATVYNGAMPDLQELRMAEGHDAPSGNQGKV</sequence>
<name>A0AAW1PST8_9CHLO</name>